<protein>
    <submittedName>
        <fullName evidence="3">Hydrogenase expression/formation protein</fullName>
    </submittedName>
</protein>
<dbReference type="InterPro" id="IPR038527">
    <property type="entry name" value="HupH_C_sf"/>
</dbReference>
<name>A0A975RZ56_9BRAD</name>
<evidence type="ECO:0000313" key="3">
    <source>
        <dbReference type="EMBL" id="QWG24781.1"/>
    </source>
</evidence>
<feature type="domain" description="HupH hydrogenase expression protein C-terminal" evidence="2">
    <location>
        <begin position="160"/>
        <end position="276"/>
    </location>
</feature>
<reference evidence="3 4" key="1">
    <citation type="submission" date="2021-06" db="EMBL/GenBank/DDBJ databases">
        <title>Bradyrhizobium sp. S2-11-4 Genome sequencing.</title>
        <authorList>
            <person name="Jin L."/>
        </authorList>
    </citation>
    <scope>NUCLEOTIDE SEQUENCE [LARGE SCALE GENOMIC DNA]</scope>
    <source>
        <strain evidence="3 4">S2-11-4</strain>
    </source>
</reference>
<dbReference type="RefSeq" id="WP_215605524.1">
    <property type="nucleotide sequence ID" value="NZ_CP076136.1"/>
</dbReference>
<feature type="domain" description="HupH hydrogenase expression protein C-terminal" evidence="2">
    <location>
        <begin position="52"/>
        <end position="147"/>
    </location>
</feature>
<dbReference type="AlphaFoldDB" id="A0A975RZ56"/>
<comment type="similarity">
    <text evidence="1">Belongs to the HupH/HyaF family.</text>
</comment>
<dbReference type="Pfam" id="PF04809">
    <property type="entry name" value="HupH_C"/>
    <property type="match status" value="2"/>
</dbReference>
<evidence type="ECO:0000259" key="2">
    <source>
        <dbReference type="Pfam" id="PF04809"/>
    </source>
</evidence>
<gene>
    <name evidence="3" type="ORF">KMZ93_07795</name>
</gene>
<proteinExistence type="inferred from homology"/>
<sequence>MSGINLGIVGPGTQPADEDGAELSYMEMPKGMRTYAMPAVPEPDEVENIDSALALLAEVRDALAEGKSASFDLGGLDRQNRAFVDQVLGDGEVSIVAGSTIQAQESVLAGVWRVHELDEAGRLQRDTIEVGGFPRCVLRTAQDAAAPALTSHDGPLPAMVYNAPALVTEMTDKLAAWRPGTEAHVINLSLLPLSDEDVSYLDARLGPGPVTILSRGYGNCRISSTGTRNGWYVRYFNSREAVILNTIEITEIPSVACAAPEDLEDSAQRLGEILDVYL</sequence>
<keyword evidence="4" id="KW-1185">Reference proteome</keyword>
<accession>A0A975RZ56</accession>
<dbReference type="Proteomes" id="UP000676951">
    <property type="component" value="Chromosome"/>
</dbReference>
<dbReference type="EMBL" id="CP076136">
    <property type="protein sequence ID" value="QWG24781.1"/>
    <property type="molecule type" value="Genomic_DNA"/>
</dbReference>
<evidence type="ECO:0000256" key="1">
    <source>
        <dbReference type="ARBA" id="ARBA00010832"/>
    </source>
</evidence>
<evidence type="ECO:0000313" key="4">
    <source>
        <dbReference type="Proteomes" id="UP000676951"/>
    </source>
</evidence>
<organism evidence="3 4">
    <name type="scientific">Bradyrhizobium sediminis</name>
    <dbReference type="NCBI Taxonomy" id="2840469"/>
    <lineage>
        <taxon>Bacteria</taxon>
        <taxon>Pseudomonadati</taxon>
        <taxon>Pseudomonadota</taxon>
        <taxon>Alphaproteobacteria</taxon>
        <taxon>Hyphomicrobiales</taxon>
        <taxon>Nitrobacteraceae</taxon>
        <taxon>Bradyrhizobium</taxon>
    </lineage>
</organism>
<dbReference type="InterPro" id="IPR006894">
    <property type="entry name" value="HupH_Hydgase_express_prot_C"/>
</dbReference>
<dbReference type="Gene3D" id="3.30.1370.140">
    <property type="entry name" value="HupH hydrogenase expression protein, C-terminal domain"/>
    <property type="match status" value="2"/>
</dbReference>